<feature type="compositionally biased region" description="Polar residues" evidence="1">
    <location>
        <begin position="431"/>
        <end position="444"/>
    </location>
</feature>
<feature type="compositionally biased region" description="Polar residues" evidence="1">
    <location>
        <begin position="730"/>
        <end position="743"/>
    </location>
</feature>
<dbReference type="PROSITE" id="PS50896">
    <property type="entry name" value="LISH"/>
    <property type="match status" value="1"/>
</dbReference>
<feature type="compositionally biased region" description="Polar residues" evidence="1">
    <location>
        <begin position="250"/>
        <end position="261"/>
    </location>
</feature>
<reference evidence="2" key="1">
    <citation type="submission" date="2020-11" db="EMBL/GenBank/DDBJ databases">
        <title>Gallus gallus (Chicken) genome, bGalGal1, GRCg7b, maternal haplotype autosomes + Z &amp; W.</title>
        <authorList>
            <person name="Warren W."/>
            <person name="Formenti G."/>
            <person name="Fedrigo O."/>
            <person name="Haase B."/>
            <person name="Mountcastle J."/>
            <person name="Balacco J."/>
            <person name="Tracey A."/>
            <person name="Schneider V."/>
            <person name="Okimoto R."/>
            <person name="Cheng H."/>
            <person name="Hawken R."/>
            <person name="Howe K."/>
            <person name="Jarvis E.D."/>
        </authorList>
    </citation>
    <scope>NUCLEOTIDE SEQUENCE [LARGE SCALE GENOMIC DNA]</scope>
    <source>
        <strain evidence="2">Broiler</strain>
    </source>
</reference>
<dbReference type="Proteomes" id="UP000000539">
    <property type="component" value="Chromosome 13"/>
</dbReference>
<feature type="compositionally biased region" description="Basic and acidic residues" evidence="1">
    <location>
        <begin position="986"/>
        <end position="1004"/>
    </location>
</feature>
<feature type="compositionally biased region" description="Low complexity" evidence="1">
    <location>
        <begin position="836"/>
        <end position="857"/>
    </location>
</feature>
<accession>A0A8V0YL15</accession>
<evidence type="ECO:0000313" key="2">
    <source>
        <dbReference type="Ensembl" id="ENSGALP00010019275.1"/>
    </source>
</evidence>
<feature type="compositionally biased region" description="Acidic residues" evidence="1">
    <location>
        <begin position="193"/>
        <end position="205"/>
    </location>
</feature>
<dbReference type="GO" id="GO:0042790">
    <property type="term" value="P:nucleolar large rRNA transcription by RNA polymerase I"/>
    <property type="evidence" value="ECO:0000318"/>
    <property type="project" value="GO_Central"/>
</dbReference>
<evidence type="ECO:0000256" key="1">
    <source>
        <dbReference type="SAM" id="MobiDB-lite"/>
    </source>
</evidence>
<feature type="compositionally biased region" description="Acidic residues" evidence="1">
    <location>
        <begin position="612"/>
        <end position="625"/>
    </location>
</feature>
<feature type="compositionally biased region" description="Acidic residues" evidence="1">
    <location>
        <begin position="337"/>
        <end position="352"/>
    </location>
</feature>
<keyword evidence="3" id="KW-1185">Reference proteome</keyword>
<evidence type="ECO:0007829" key="4">
    <source>
        <dbReference type="PeptideAtlas" id="A0A8V0YL15"/>
    </source>
</evidence>
<feature type="compositionally biased region" description="Polar residues" evidence="1">
    <location>
        <begin position="628"/>
        <end position="646"/>
    </location>
</feature>
<name>A0A8V0YL15_CHICK</name>
<feature type="compositionally biased region" description="Polar residues" evidence="1">
    <location>
        <begin position="175"/>
        <end position="191"/>
    </location>
</feature>
<reference evidence="2" key="2">
    <citation type="submission" date="2025-08" db="UniProtKB">
        <authorList>
            <consortium name="Ensembl"/>
        </authorList>
    </citation>
    <scope>IDENTIFICATION</scope>
    <source>
        <strain evidence="2">broiler</strain>
    </source>
</reference>
<sequence>MARTSLLNLPYGRTWHRTGGLEAHTAHSTQQIQRPSLSSNFRHYISQEAARQEADVTSVSAARGARGSAELGRAMAAEGRGRRELLALIHQHLLRAGYARAARELQAQLGQKLLPSLATSLEEIFTHWEKTPSKARRRKLSDEEAAIPEKIRVPDPVSSSESSEKEEDEKEKTKTGNATSITPVTNSAVNVESSEDDDSSSEEEMPSGKGAITVTPAVASGKAANSLHSPVKPTASGSKAAVPCAANRTVLLNKQQPSASVVTPAKAGQKLPSPGKPGRDAAAVSQAGQSKAPVMTKAPESSSSSSSSESEEEKETPTVKAPAPKVELKQAAGESESSSEESSDETSSEEELATAAVQAKPAVKAVQVNSTPVKSAPATSVSTKKSTVKKRAVTLNQTKHGSVTVPVAAKPDDTSESSDSSDSENEEPPSVTQSKPSLKTSQAILSPVKTTPAASISSKAAPAKTLPLSQGKPTPKPAVLKQAKATPGRTAAPAKPAESANPAESTDSSGSEEDLPVPVSQKRLPEQPGPVPSLNQAAKAMTPEKAVGSTLKNETSESGSSDSSDSEEETPVSQTQPALPAAKSNAVPQPTSVKKVPAPTPAPAPPLHMDSSDDSSEESDSDEEIVPPTQTLSQQNIKPTKVSSTGAAKANATPPSGKGIKAPPIPPISRVSESSNSDSSESSTVVGEAVPPPCPKQTAPMGKAPASPAAPHAASILRSPTAKSKKPGQQPAQDARLSQTAPLTQAEESSDSSSSSDSDEETSKQPPKPGMLQKPGGTEANDSSSSDSSEDEEAVSQSLLTGYMSLSKSPAAPQTPKTVPPQPVGNAGQGKAAVNATSSLAKASVKAAPADSSSSDSSDSDTDVEQVSANHKAESKPPPDEDATGASKKEKGAGKIDVSHANPKPSPVKKALAAKENDVEAKELQANPLPSALLSTPQPEESSLGSKSEVTTAAGVPAVQTPEGLEEKKKKKKEKKEKKEKKKHSSTADKAVKTSKGKDKENKKQKASQKRKRPGEDGAVGQPKEKKRKGQTSEEVPKKKKKKAADDPEKLPGSKEKKKSSKKKKAGKEKKNKKMPTEGESTADGSAEVHKKKKKKKKTAEPEGLL</sequence>
<gene>
    <name evidence="2" type="primary">TCOF1</name>
</gene>
<dbReference type="InterPro" id="IPR017859">
    <property type="entry name" value="Treacle"/>
</dbReference>
<feature type="compositionally biased region" description="Acidic residues" evidence="1">
    <location>
        <begin position="414"/>
        <end position="427"/>
    </location>
</feature>
<feature type="compositionally biased region" description="Basic and acidic residues" evidence="1">
    <location>
        <begin position="913"/>
        <end position="923"/>
    </location>
</feature>
<protein>
    <submittedName>
        <fullName evidence="2">Treacle ribosome biosis factor 1</fullName>
    </submittedName>
</protein>
<dbReference type="GO" id="GO:0097110">
    <property type="term" value="F:scaffold protein binding"/>
    <property type="evidence" value="ECO:0000318"/>
    <property type="project" value="GO_Central"/>
</dbReference>
<dbReference type="PANTHER" id="PTHR20787">
    <property type="entry name" value="TREACLE"/>
    <property type="match status" value="1"/>
</dbReference>
<dbReference type="Ensembl" id="ENSGALT00010032539.1">
    <property type="protein sequence ID" value="ENSGALP00010019275.1"/>
    <property type="gene ID" value="ENSGALG00010013484.1"/>
</dbReference>
<evidence type="ECO:0000313" key="3">
    <source>
        <dbReference type="Proteomes" id="UP000000539"/>
    </source>
</evidence>
<feature type="compositionally biased region" description="Low complexity" evidence="1">
    <location>
        <begin position="704"/>
        <end position="715"/>
    </location>
</feature>
<feature type="compositionally biased region" description="Basic and acidic residues" evidence="1">
    <location>
        <begin position="887"/>
        <end position="898"/>
    </location>
</feature>
<dbReference type="AlphaFoldDB" id="A0A8V0YL15"/>
<dbReference type="OrthoDB" id="9838304at2759"/>
<dbReference type="InterPro" id="IPR006594">
    <property type="entry name" value="LisH"/>
</dbReference>
<feature type="compositionally biased region" description="Basic and acidic residues" evidence="1">
    <location>
        <begin position="1044"/>
        <end position="1055"/>
    </location>
</feature>
<feature type="compositionally biased region" description="Low complexity" evidence="1">
    <location>
        <begin position="654"/>
        <end position="688"/>
    </location>
</feature>
<feature type="compositionally biased region" description="Basic residues" evidence="1">
    <location>
        <begin position="969"/>
        <end position="985"/>
    </location>
</feature>
<keyword evidence="4" id="KW-1267">Proteomics identification</keyword>
<dbReference type="GlyGen" id="A0A8V0YL15">
    <property type="glycosylation" value="3 sites"/>
</dbReference>
<dbReference type="PANTHER" id="PTHR20787:SF10">
    <property type="entry name" value="TREACLE PROTEIN"/>
    <property type="match status" value="1"/>
</dbReference>
<dbReference type="GeneTree" id="ENSGT00730000111382"/>
<feature type="region of interest" description="Disordered" evidence="1">
    <location>
        <begin position="131"/>
        <end position="1106"/>
    </location>
</feature>
<feature type="compositionally biased region" description="Low complexity" evidence="1">
    <location>
        <begin position="353"/>
        <end position="385"/>
    </location>
</feature>
<dbReference type="SMART" id="SM00667">
    <property type="entry name" value="LisH"/>
    <property type="match status" value="1"/>
</dbReference>
<feature type="compositionally biased region" description="Polar residues" evidence="1">
    <location>
        <begin position="795"/>
        <end position="808"/>
    </location>
</feature>
<feature type="compositionally biased region" description="Basic residues" evidence="1">
    <location>
        <begin position="1056"/>
        <end position="1074"/>
    </location>
</feature>
<feature type="compositionally biased region" description="Low complexity" evidence="1">
    <location>
        <begin position="449"/>
        <end position="465"/>
    </location>
</feature>
<proteinExistence type="evidence at protein level"/>
<dbReference type="GO" id="GO:0005730">
    <property type="term" value="C:nucleolus"/>
    <property type="evidence" value="ECO:0000318"/>
    <property type="project" value="GO_Central"/>
</dbReference>
<reference evidence="2" key="3">
    <citation type="submission" date="2025-09" db="UniProtKB">
        <authorList>
            <consortium name="Ensembl"/>
        </authorList>
    </citation>
    <scope>IDENTIFICATION</scope>
    <source>
        <strain evidence="2">broiler</strain>
    </source>
</reference>
<feature type="compositionally biased region" description="Polar residues" evidence="1">
    <location>
        <begin position="933"/>
        <end position="951"/>
    </location>
</feature>
<organism evidence="2 3">
    <name type="scientific">Gallus gallus</name>
    <name type="common">Chicken</name>
    <dbReference type="NCBI Taxonomy" id="9031"/>
    <lineage>
        <taxon>Eukaryota</taxon>
        <taxon>Metazoa</taxon>
        <taxon>Chordata</taxon>
        <taxon>Craniata</taxon>
        <taxon>Vertebrata</taxon>
        <taxon>Euteleostomi</taxon>
        <taxon>Archelosauria</taxon>
        <taxon>Archosauria</taxon>
        <taxon>Dinosauria</taxon>
        <taxon>Saurischia</taxon>
        <taxon>Theropoda</taxon>
        <taxon>Coelurosauria</taxon>
        <taxon>Aves</taxon>
        <taxon>Neognathae</taxon>
        <taxon>Galloanserae</taxon>
        <taxon>Galliformes</taxon>
        <taxon>Phasianidae</taxon>
        <taxon>Phasianinae</taxon>
        <taxon>Gallus</taxon>
    </lineage>
</organism>